<dbReference type="OrthoDB" id="327703at2"/>
<dbReference type="RefSeq" id="WP_155457418.1">
    <property type="nucleotide sequence ID" value="NZ_WNKX01000047.1"/>
</dbReference>
<proteinExistence type="inferred from homology"/>
<comment type="caution">
    <text evidence="5">The sequence shown here is derived from an EMBL/GenBank/DDBJ whole genome shotgun (WGS) entry which is preliminary data.</text>
</comment>
<evidence type="ECO:0000256" key="3">
    <source>
        <dbReference type="ARBA" id="ARBA00022833"/>
    </source>
</evidence>
<dbReference type="InterPro" id="IPR006913">
    <property type="entry name" value="CENP-V/GFA"/>
</dbReference>
<evidence type="ECO:0000313" key="5">
    <source>
        <dbReference type="EMBL" id="MTW14480.1"/>
    </source>
</evidence>
<dbReference type="Gene3D" id="2.170.150.70">
    <property type="match status" value="1"/>
</dbReference>
<keyword evidence="2" id="KW-0479">Metal-binding</keyword>
<dbReference type="InterPro" id="IPR011057">
    <property type="entry name" value="Mss4-like_sf"/>
</dbReference>
<evidence type="ECO:0000256" key="1">
    <source>
        <dbReference type="ARBA" id="ARBA00005495"/>
    </source>
</evidence>
<keyword evidence="3" id="KW-0862">Zinc</keyword>
<organism evidence="5 6">
    <name type="scientific">Massilia eburnea</name>
    <dbReference type="NCBI Taxonomy" id="1776165"/>
    <lineage>
        <taxon>Bacteria</taxon>
        <taxon>Pseudomonadati</taxon>
        <taxon>Pseudomonadota</taxon>
        <taxon>Betaproteobacteria</taxon>
        <taxon>Burkholderiales</taxon>
        <taxon>Oxalobacteraceae</taxon>
        <taxon>Telluria group</taxon>
        <taxon>Massilia</taxon>
    </lineage>
</organism>
<evidence type="ECO:0000313" key="6">
    <source>
        <dbReference type="Proteomes" id="UP000472320"/>
    </source>
</evidence>
<protein>
    <submittedName>
        <fullName evidence="5">GFA family protein</fullName>
    </submittedName>
</protein>
<dbReference type="GO" id="GO:0046872">
    <property type="term" value="F:metal ion binding"/>
    <property type="evidence" value="ECO:0007669"/>
    <property type="project" value="UniProtKB-KW"/>
</dbReference>
<dbReference type="EMBL" id="WNKX01000047">
    <property type="protein sequence ID" value="MTW14480.1"/>
    <property type="molecule type" value="Genomic_DNA"/>
</dbReference>
<dbReference type="SUPFAM" id="SSF51316">
    <property type="entry name" value="Mss4-like"/>
    <property type="match status" value="1"/>
</dbReference>
<keyword evidence="6" id="KW-1185">Reference proteome</keyword>
<accession>A0A6L6QQL0</accession>
<gene>
    <name evidence="5" type="ORF">GM658_28085</name>
</gene>
<name>A0A6L6QQL0_9BURK</name>
<dbReference type="PANTHER" id="PTHR28620">
    <property type="entry name" value="CENTROMERE PROTEIN V"/>
    <property type="match status" value="1"/>
</dbReference>
<dbReference type="AlphaFoldDB" id="A0A6L6QQL0"/>
<feature type="domain" description="CENP-V/GFA" evidence="4">
    <location>
        <begin position="2"/>
        <end position="116"/>
    </location>
</feature>
<sequence>MIKGTCHCGAITIEVPGAPAYMIDCNCSICRRTRALWAFYPEDAVRIDGEPSQTEDYVWGEKSLRTVRCRSCGCVTHWKALKANDLGRMGVNMANFEPGVVAALEVRRFDGADSWEYL</sequence>
<dbReference type="PROSITE" id="PS51891">
    <property type="entry name" value="CENP_V_GFA"/>
    <property type="match status" value="1"/>
</dbReference>
<comment type="similarity">
    <text evidence="1">Belongs to the Gfa family.</text>
</comment>
<evidence type="ECO:0000259" key="4">
    <source>
        <dbReference type="PROSITE" id="PS51891"/>
    </source>
</evidence>
<dbReference type="Proteomes" id="UP000472320">
    <property type="component" value="Unassembled WGS sequence"/>
</dbReference>
<dbReference type="GO" id="GO:0016846">
    <property type="term" value="F:carbon-sulfur lyase activity"/>
    <property type="evidence" value="ECO:0007669"/>
    <property type="project" value="InterPro"/>
</dbReference>
<dbReference type="PANTHER" id="PTHR28620:SF1">
    <property type="entry name" value="CENP-V_GFA DOMAIN-CONTAINING PROTEIN"/>
    <property type="match status" value="1"/>
</dbReference>
<dbReference type="InterPro" id="IPR052355">
    <property type="entry name" value="CENP-V-like"/>
</dbReference>
<evidence type="ECO:0000256" key="2">
    <source>
        <dbReference type="ARBA" id="ARBA00022723"/>
    </source>
</evidence>
<dbReference type="Pfam" id="PF04828">
    <property type="entry name" value="GFA"/>
    <property type="match status" value="1"/>
</dbReference>
<reference evidence="5 6" key="1">
    <citation type="submission" date="2019-11" db="EMBL/GenBank/DDBJ databases">
        <title>Type strains purchased from KCTC, JCM and DSMZ.</title>
        <authorList>
            <person name="Lu H."/>
        </authorList>
    </citation>
    <scope>NUCLEOTIDE SEQUENCE [LARGE SCALE GENOMIC DNA]</scope>
    <source>
        <strain evidence="5 6">JCM 31587</strain>
    </source>
</reference>